<name>A0AAW5LWL6_STRSU</name>
<evidence type="ECO:0000313" key="1">
    <source>
        <dbReference type="EMBL" id="MCR1233555.1"/>
    </source>
</evidence>
<evidence type="ECO:0000313" key="2">
    <source>
        <dbReference type="Proteomes" id="UP001206089"/>
    </source>
</evidence>
<gene>
    <name evidence="1" type="ORF">NQD44_10640</name>
</gene>
<accession>A0AAW5LWL6</accession>
<dbReference type="EMBL" id="JANJPK010000039">
    <property type="protein sequence ID" value="MCR1233555.1"/>
    <property type="molecule type" value="Genomic_DNA"/>
</dbReference>
<organism evidence="1 2">
    <name type="scientific">Streptococcus suis</name>
    <dbReference type="NCBI Taxonomy" id="1307"/>
    <lineage>
        <taxon>Bacteria</taxon>
        <taxon>Bacillati</taxon>
        <taxon>Bacillota</taxon>
        <taxon>Bacilli</taxon>
        <taxon>Lactobacillales</taxon>
        <taxon>Streptococcaceae</taxon>
        <taxon>Streptococcus</taxon>
    </lineage>
</organism>
<sequence>MVTPEETYFFNQENTVAVVFRGYINIDEQSFSSQYDTLISESGYEKGMAHHLISILDPQ</sequence>
<reference evidence="1" key="1">
    <citation type="submission" date="2022-07" db="EMBL/GenBank/DDBJ databases">
        <authorList>
            <person name="Peng Z."/>
        </authorList>
    </citation>
    <scope>NUCLEOTIDE SEQUENCE</scope>
    <source>
        <strain evidence="1">2022WUSS069</strain>
    </source>
</reference>
<protein>
    <submittedName>
        <fullName evidence="1">DUF4176 domain-containing protein</fullName>
    </submittedName>
</protein>
<comment type="caution">
    <text evidence="1">The sequence shown here is derived from an EMBL/GenBank/DDBJ whole genome shotgun (WGS) entry which is preliminary data.</text>
</comment>
<dbReference type="AlphaFoldDB" id="A0AAW5LWL6"/>
<proteinExistence type="predicted"/>
<dbReference type="Proteomes" id="UP001206089">
    <property type="component" value="Unassembled WGS sequence"/>
</dbReference>
<dbReference type="RefSeq" id="WP_238336113.1">
    <property type="nucleotide sequence ID" value="NZ_CEDH01000031.1"/>
</dbReference>